<dbReference type="RefSeq" id="WP_346824684.1">
    <property type="nucleotide sequence ID" value="NZ_JBDKWZ010000030.1"/>
</dbReference>
<dbReference type="Proteomes" id="UP001403385">
    <property type="component" value="Unassembled WGS sequence"/>
</dbReference>
<reference evidence="2 3" key="1">
    <citation type="submission" date="2024-04" db="EMBL/GenBank/DDBJ databases">
        <title>Novel genus in family Flammeovirgaceae.</title>
        <authorList>
            <person name="Nguyen T.H."/>
            <person name="Vuong T.Q."/>
            <person name="Le H."/>
            <person name="Kim S.-G."/>
        </authorList>
    </citation>
    <scope>NUCLEOTIDE SEQUENCE [LARGE SCALE GENOMIC DNA]</scope>
    <source>
        <strain evidence="2 3">JCM 23209</strain>
    </source>
</reference>
<gene>
    <name evidence="2" type="ORF">AAG747_28600</name>
</gene>
<feature type="region of interest" description="Disordered" evidence="1">
    <location>
        <begin position="29"/>
        <end position="51"/>
    </location>
</feature>
<proteinExistence type="predicted"/>
<name>A0AAW9SHF2_9BACT</name>
<protein>
    <submittedName>
        <fullName evidence="2">Uncharacterized protein</fullName>
    </submittedName>
</protein>
<feature type="compositionally biased region" description="Basic and acidic residues" evidence="1">
    <location>
        <begin position="42"/>
        <end position="51"/>
    </location>
</feature>
<dbReference type="AlphaFoldDB" id="A0AAW9SHF2"/>
<keyword evidence="3" id="KW-1185">Reference proteome</keyword>
<organism evidence="2 3">
    <name type="scientific">Rapidithrix thailandica</name>
    <dbReference type="NCBI Taxonomy" id="413964"/>
    <lineage>
        <taxon>Bacteria</taxon>
        <taxon>Pseudomonadati</taxon>
        <taxon>Bacteroidota</taxon>
        <taxon>Cytophagia</taxon>
        <taxon>Cytophagales</taxon>
        <taxon>Flammeovirgaceae</taxon>
        <taxon>Rapidithrix</taxon>
    </lineage>
</organism>
<dbReference type="EMBL" id="JBDKWZ010000030">
    <property type="protein sequence ID" value="MEN7551908.1"/>
    <property type="molecule type" value="Genomic_DNA"/>
</dbReference>
<accession>A0AAW9SHF2</accession>
<evidence type="ECO:0000256" key="1">
    <source>
        <dbReference type="SAM" id="MobiDB-lite"/>
    </source>
</evidence>
<evidence type="ECO:0000313" key="3">
    <source>
        <dbReference type="Proteomes" id="UP001403385"/>
    </source>
</evidence>
<comment type="caution">
    <text evidence="2">The sequence shown here is derived from an EMBL/GenBank/DDBJ whole genome shotgun (WGS) entry which is preliminary data.</text>
</comment>
<evidence type="ECO:0000313" key="2">
    <source>
        <dbReference type="EMBL" id="MEN7551908.1"/>
    </source>
</evidence>
<sequence>MAFVFRSFGAWTTFPTVISGLHPELLDGVPSGTPQQLPTARDFAEKDQETG</sequence>